<evidence type="ECO:0000256" key="1">
    <source>
        <dbReference type="PIRSR" id="PIRSR600888-1"/>
    </source>
</evidence>
<comment type="catalytic activity">
    <reaction evidence="3">
        <text>dTDP-4-dehydro-6-deoxy-alpha-D-glucose = dTDP-4-dehydro-beta-L-rhamnose</text>
        <dbReference type="Rhea" id="RHEA:16969"/>
        <dbReference type="ChEBI" id="CHEBI:57649"/>
        <dbReference type="ChEBI" id="CHEBI:62830"/>
        <dbReference type="EC" id="5.1.3.13"/>
    </reaction>
</comment>
<dbReference type="GO" id="GO:0008830">
    <property type="term" value="F:dTDP-4-dehydrorhamnose 3,5-epimerase activity"/>
    <property type="evidence" value="ECO:0007669"/>
    <property type="project" value="UniProtKB-UniRule"/>
</dbReference>
<protein>
    <recommendedName>
        <fullName evidence="3">dTDP-4-dehydrorhamnose 3,5-epimerase</fullName>
        <ecNumber evidence="3">5.1.3.13</ecNumber>
    </recommendedName>
    <alternativeName>
        <fullName evidence="3">Thymidine diphospho-4-keto-rhamnose 3,5-epimerase</fullName>
    </alternativeName>
</protein>
<dbReference type="EC" id="5.1.3.13" evidence="3"/>
<dbReference type="InterPro" id="IPR011051">
    <property type="entry name" value="RmlC_Cupin_sf"/>
</dbReference>
<evidence type="ECO:0000256" key="2">
    <source>
        <dbReference type="PIRSR" id="PIRSR600888-3"/>
    </source>
</evidence>
<reference evidence="4 5" key="1">
    <citation type="journal article" date="2015" name="Nature">
        <title>rRNA introns, odd ribosomes, and small enigmatic genomes across a large radiation of phyla.</title>
        <authorList>
            <person name="Brown C.T."/>
            <person name="Hug L.A."/>
            <person name="Thomas B.C."/>
            <person name="Sharon I."/>
            <person name="Castelle C.J."/>
            <person name="Singh A."/>
            <person name="Wilkins M.J."/>
            <person name="Williams K.H."/>
            <person name="Banfield J.F."/>
        </authorList>
    </citation>
    <scope>NUCLEOTIDE SEQUENCE [LARGE SCALE GENOMIC DNA]</scope>
</reference>
<feature type="active site" description="Proton acceptor" evidence="1">
    <location>
        <position position="63"/>
    </location>
</feature>
<dbReference type="Gene3D" id="2.60.120.10">
    <property type="entry name" value="Jelly Rolls"/>
    <property type="match status" value="1"/>
</dbReference>
<dbReference type="PANTHER" id="PTHR21047">
    <property type="entry name" value="DTDP-6-DEOXY-D-GLUCOSE-3,5 EPIMERASE"/>
    <property type="match status" value="1"/>
</dbReference>
<feature type="active site" description="Proton donor" evidence="1">
    <location>
        <position position="133"/>
    </location>
</feature>
<dbReference type="EMBL" id="LCRA01000006">
    <property type="protein sequence ID" value="KKW27863.1"/>
    <property type="molecule type" value="Genomic_DNA"/>
</dbReference>
<dbReference type="SUPFAM" id="SSF51182">
    <property type="entry name" value="RmlC-like cupins"/>
    <property type="match status" value="1"/>
</dbReference>
<comment type="subunit">
    <text evidence="3">Homodimer.</text>
</comment>
<gene>
    <name evidence="4" type="ORF">UY70_C0006G0012</name>
</gene>
<dbReference type="GO" id="GO:0005829">
    <property type="term" value="C:cytosol"/>
    <property type="evidence" value="ECO:0007669"/>
    <property type="project" value="TreeGrafter"/>
</dbReference>
<comment type="function">
    <text evidence="3">Catalyzes the epimerization of the C3' and C5'positions of dTDP-6-deoxy-D-xylo-4-hexulose, forming dTDP-6-deoxy-L-lyxo-4-hexulose.</text>
</comment>
<dbReference type="AlphaFoldDB" id="A0A0G1X9G8"/>
<dbReference type="CDD" id="cd00438">
    <property type="entry name" value="cupin_RmlC"/>
    <property type="match status" value="1"/>
</dbReference>
<sequence>MKCTATKIPGVFIIDIEYTEDARGFFARTWDENVCAEKGLRPSHIVQCSTSFNHKKGTLRGMHFQKSPHAEAKVVRCTRGALFDVAVDLRPDSPTYTKWVAVELTADNRRALYIPEGCAHGFQTLTDATEVLYMMSAYFNPEASRGVRYDDPVFAIEWPQVPPILIADKDRAWPNWQKS</sequence>
<evidence type="ECO:0000313" key="5">
    <source>
        <dbReference type="Proteomes" id="UP000034185"/>
    </source>
</evidence>
<evidence type="ECO:0000313" key="4">
    <source>
        <dbReference type="EMBL" id="KKW27863.1"/>
    </source>
</evidence>
<organism evidence="4 5">
    <name type="scientific">Candidatus Kaiserbacteria bacterium GW2011_GWB1_52_6</name>
    <dbReference type="NCBI Taxonomy" id="1618674"/>
    <lineage>
        <taxon>Bacteria</taxon>
        <taxon>Candidatus Kaiseribacteriota</taxon>
    </lineage>
</organism>
<dbReference type="Proteomes" id="UP000034185">
    <property type="component" value="Unassembled WGS sequence"/>
</dbReference>
<accession>A0A0G1X9G8</accession>
<proteinExistence type="inferred from homology"/>
<dbReference type="InterPro" id="IPR014710">
    <property type="entry name" value="RmlC-like_jellyroll"/>
</dbReference>
<comment type="caution">
    <text evidence="4">The sequence shown here is derived from an EMBL/GenBank/DDBJ whole genome shotgun (WGS) entry which is preliminary data.</text>
</comment>
<dbReference type="Pfam" id="PF00908">
    <property type="entry name" value="dTDP_sugar_isom"/>
    <property type="match status" value="1"/>
</dbReference>
<dbReference type="GO" id="GO:0000271">
    <property type="term" value="P:polysaccharide biosynthetic process"/>
    <property type="evidence" value="ECO:0007669"/>
    <property type="project" value="TreeGrafter"/>
</dbReference>
<comment type="pathway">
    <text evidence="3">Carbohydrate biosynthesis; dTDP-L-rhamnose biosynthesis.</text>
</comment>
<comment type="similarity">
    <text evidence="3">Belongs to the dTDP-4-dehydrorhamnose 3,5-epimerase family.</text>
</comment>
<dbReference type="NCBIfam" id="TIGR01221">
    <property type="entry name" value="rmlC"/>
    <property type="match status" value="1"/>
</dbReference>
<evidence type="ECO:0000256" key="3">
    <source>
        <dbReference type="RuleBase" id="RU364069"/>
    </source>
</evidence>
<feature type="site" description="Participates in a stacking interaction with the thymidine ring of dTDP-4-oxo-6-deoxyglucose" evidence="2">
    <location>
        <position position="139"/>
    </location>
</feature>
<keyword evidence="3" id="KW-0413">Isomerase</keyword>
<name>A0A0G1X9G8_9BACT</name>
<dbReference type="UniPathway" id="UPA00124"/>
<dbReference type="PANTHER" id="PTHR21047:SF2">
    <property type="entry name" value="THYMIDINE DIPHOSPHO-4-KETO-RHAMNOSE 3,5-EPIMERASE"/>
    <property type="match status" value="1"/>
</dbReference>
<dbReference type="GO" id="GO:0019305">
    <property type="term" value="P:dTDP-rhamnose biosynthetic process"/>
    <property type="evidence" value="ECO:0007669"/>
    <property type="project" value="UniProtKB-UniRule"/>
</dbReference>
<dbReference type="InterPro" id="IPR000888">
    <property type="entry name" value="RmlC-like"/>
</dbReference>
<dbReference type="PATRIC" id="fig|1618674.3.peg.206"/>